<dbReference type="PANTHER" id="PTHR22912">
    <property type="entry name" value="DISULFIDE OXIDOREDUCTASE"/>
    <property type="match status" value="1"/>
</dbReference>
<feature type="domain" description="FAD/NAD(P)-binding" evidence="10">
    <location>
        <begin position="3"/>
        <end position="333"/>
    </location>
</feature>
<evidence type="ECO:0000256" key="1">
    <source>
        <dbReference type="ARBA" id="ARBA00001974"/>
    </source>
</evidence>
<dbReference type="PRINTS" id="PR00368">
    <property type="entry name" value="FADPNR"/>
</dbReference>
<dbReference type="Pfam" id="PF02852">
    <property type="entry name" value="Pyr_redox_dim"/>
    <property type="match status" value="1"/>
</dbReference>
<proteinExistence type="inferred from homology"/>
<dbReference type="Gene3D" id="3.30.390.30">
    <property type="match status" value="1"/>
</dbReference>
<dbReference type="PROSITE" id="PS00076">
    <property type="entry name" value="PYRIDINE_REDOX_1"/>
    <property type="match status" value="1"/>
</dbReference>
<keyword evidence="11" id="KW-0670">Pyruvate</keyword>
<dbReference type="InterPro" id="IPR023753">
    <property type="entry name" value="FAD/NAD-binding_dom"/>
</dbReference>
<evidence type="ECO:0000256" key="7">
    <source>
        <dbReference type="ARBA" id="ARBA00023157"/>
    </source>
</evidence>
<keyword evidence="3" id="KW-0285">Flavoprotein</keyword>
<gene>
    <name evidence="11" type="ORF">CARN7_1092</name>
</gene>
<accession>E6QSU2</accession>
<dbReference type="InterPro" id="IPR036188">
    <property type="entry name" value="FAD/NAD-bd_sf"/>
</dbReference>
<dbReference type="AlphaFoldDB" id="E6QSU2"/>
<comment type="similarity">
    <text evidence="2">Belongs to the class-I pyridine nucleotide-disulfide oxidoreductase family.</text>
</comment>
<evidence type="ECO:0000256" key="6">
    <source>
        <dbReference type="ARBA" id="ARBA00023027"/>
    </source>
</evidence>
<dbReference type="GO" id="GO:0004148">
    <property type="term" value="F:dihydrolipoyl dehydrogenase (NADH) activity"/>
    <property type="evidence" value="ECO:0007669"/>
    <property type="project" value="UniProtKB-EC"/>
</dbReference>
<dbReference type="GO" id="GO:0050660">
    <property type="term" value="F:flavin adenine dinucleotide binding"/>
    <property type="evidence" value="ECO:0007669"/>
    <property type="project" value="TreeGrafter"/>
</dbReference>
<dbReference type="InterPro" id="IPR004099">
    <property type="entry name" value="Pyr_nucl-diS_OxRdtase_dimer"/>
</dbReference>
<keyword evidence="7" id="KW-1015">Disulfide bond</keyword>
<dbReference type="Gene3D" id="3.50.50.60">
    <property type="entry name" value="FAD/NAD(P)-binding domain"/>
    <property type="match status" value="2"/>
</dbReference>
<dbReference type="EMBL" id="CABR01000082">
    <property type="protein sequence ID" value="CBI10314.1"/>
    <property type="molecule type" value="Genomic_DNA"/>
</dbReference>
<dbReference type="InterPro" id="IPR012999">
    <property type="entry name" value="Pyr_OxRdtase_I_AS"/>
</dbReference>
<dbReference type="SUPFAM" id="SSF51905">
    <property type="entry name" value="FAD/NAD(P)-binding domain"/>
    <property type="match status" value="1"/>
</dbReference>
<dbReference type="EC" id="1.8.1.4" evidence="11"/>
<keyword evidence="4" id="KW-0274">FAD</keyword>
<dbReference type="InterPro" id="IPR016156">
    <property type="entry name" value="FAD/NAD-linked_Rdtase_dimer_sf"/>
</dbReference>
<evidence type="ECO:0000256" key="5">
    <source>
        <dbReference type="ARBA" id="ARBA00023002"/>
    </source>
</evidence>
<feature type="domain" description="Pyridine nucleotide-disulphide oxidoreductase dimerisation" evidence="9">
    <location>
        <begin position="354"/>
        <end position="462"/>
    </location>
</feature>
<reference evidence="11" key="1">
    <citation type="submission" date="2009-10" db="EMBL/GenBank/DDBJ databases">
        <title>Diversity of trophic interactions inside an arsenic-rich microbial ecosystem.</title>
        <authorList>
            <person name="Bertin P.N."/>
            <person name="Heinrich-Salmeron A."/>
            <person name="Pelletier E."/>
            <person name="Goulhen-Chollet F."/>
            <person name="Arsene-Ploetze F."/>
            <person name="Gallien S."/>
            <person name="Calteau A."/>
            <person name="Vallenet D."/>
            <person name="Casiot C."/>
            <person name="Chane-Woon-Ming B."/>
            <person name="Giloteaux L."/>
            <person name="Barakat M."/>
            <person name="Bonnefoy V."/>
            <person name="Bruneel O."/>
            <person name="Chandler M."/>
            <person name="Cleiss J."/>
            <person name="Duran R."/>
            <person name="Elbaz-Poulichet F."/>
            <person name="Fonknechten N."/>
            <person name="Lauga B."/>
            <person name="Mornico D."/>
            <person name="Ortet P."/>
            <person name="Schaeffer C."/>
            <person name="Siguier P."/>
            <person name="Alexander Thil Smith A."/>
            <person name="Van Dorsselaer A."/>
            <person name="Weissenbach J."/>
            <person name="Medigue C."/>
            <person name="Le Paslier D."/>
        </authorList>
    </citation>
    <scope>NUCLEOTIDE SEQUENCE</scope>
</reference>
<dbReference type="GO" id="GO:0006103">
    <property type="term" value="P:2-oxoglutarate metabolic process"/>
    <property type="evidence" value="ECO:0007669"/>
    <property type="project" value="TreeGrafter"/>
</dbReference>
<dbReference type="PIRSF" id="PIRSF000350">
    <property type="entry name" value="Mercury_reductase_MerA"/>
    <property type="match status" value="1"/>
</dbReference>
<dbReference type="SUPFAM" id="SSF55424">
    <property type="entry name" value="FAD/NAD-linked reductases, dimerisation (C-terminal) domain"/>
    <property type="match status" value="1"/>
</dbReference>
<evidence type="ECO:0000256" key="3">
    <source>
        <dbReference type="ARBA" id="ARBA00022630"/>
    </source>
</evidence>
<protein>
    <submittedName>
        <fullName evidence="11">Putative dihydrolipoamide dehydrogenase E3 subunit of both pyruvate dehydrogenase and 2-oxoglutarate dehydrogenase complexes</fullName>
        <ecNumber evidence="11">1.8.1.4</ecNumber>
    </submittedName>
</protein>
<evidence type="ECO:0000259" key="10">
    <source>
        <dbReference type="Pfam" id="PF07992"/>
    </source>
</evidence>
<evidence type="ECO:0000256" key="4">
    <source>
        <dbReference type="ARBA" id="ARBA00022827"/>
    </source>
</evidence>
<keyword evidence="8" id="KW-0676">Redox-active center</keyword>
<dbReference type="Pfam" id="PF07992">
    <property type="entry name" value="Pyr_redox_2"/>
    <property type="match status" value="1"/>
</dbReference>
<name>E6QSU2_9ZZZZ</name>
<keyword evidence="6" id="KW-0520">NAD</keyword>
<keyword evidence="5 11" id="KW-0560">Oxidoreductase</keyword>
<evidence type="ECO:0000313" key="11">
    <source>
        <dbReference type="EMBL" id="CBI10314.1"/>
    </source>
</evidence>
<dbReference type="PRINTS" id="PR00411">
    <property type="entry name" value="PNDRDTASEI"/>
</dbReference>
<dbReference type="PANTHER" id="PTHR22912:SF217">
    <property type="entry name" value="DIHYDROLIPOYL DEHYDROGENASE"/>
    <property type="match status" value="1"/>
</dbReference>
<evidence type="ECO:0000256" key="8">
    <source>
        <dbReference type="ARBA" id="ARBA00023284"/>
    </source>
</evidence>
<sequence length="486" mass="51662">MQFDLIVIGSGLGGYKAATIAAGLGAKVALIERDLPGGNCLNHGCIPKKTLLNIASLIGKANALVGRGLMGPINGDFKAAMVQKNAVVKGLRDNFSIGLKHFGVSVFYGEASFIDGHRVRIRHLTPQTDPSHATLDLEAARIIIATGSKPKELSICPTDGHIVANSEEFLSHLDHVPRSVLCIGGGAIGVEFGFMLHQFGAKVHIVEQGDRLLHQARNMADRACGALERRLGHLGIEVSKNLQVVSSRVGKDGVHVAFNRGDIACYDYVLVAVGRQPNTQGLGLEKIGIEVDAEGFIPTSAYLETCVSGVYAVGDVKRSAMASPMTASVAQYDARVAATNAMKGNGLRANYFKVPYMIHSALEMACVGFSEEQADCAGFSEEVARSSLRASGKAHACHDVDGHIEIVHDAETGQLLGGSIVGQEAGEQIHMLSAALFSRQGMQFFKDMAYGHPSWSEEMETAVDTVFSTFSKSGNNDFCSSIFAGD</sequence>
<evidence type="ECO:0000259" key="9">
    <source>
        <dbReference type="Pfam" id="PF02852"/>
    </source>
</evidence>
<dbReference type="InterPro" id="IPR001100">
    <property type="entry name" value="Pyr_nuc-diS_OxRdtase"/>
</dbReference>
<comment type="cofactor">
    <cofactor evidence="1">
        <name>FAD</name>
        <dbReference type="ChEBI" id="CHEBI:57692"/>
    </cofactor>
</comment>
<dbReference type="InterPro" id="IPR050151">
    <property type="entry name" value="Class-I_Pyr_Nuc-Dis_Oxidored"/>
</dbReference>
<evidence type="ECO:0000256" key="2">
    <source>
        <dbReference type="ARBA" id="ARBA00007532"/>
    </source>
</evidence>
<organism evidence="11">
    <name type="scientific">mine drainage metagenome</name>
    <dbReference type="NCBI Taxonomy" id="410659"/>
    <lineage>
        <taxon>unclassified sequences</taxon>
        <taxon>metagenomes</taxon>
        <taxon>ecological metagenomes</taxon>
    </lineage>
</organism>
<comment type="caution">
    <text evidence="11">The sequence shown here is derived from an EMBL/GenBank/DDBJ whole genome shotgun (WGS) entry which is preliminary data.</text>
</comment>